<protein>
    <recommendedName>
        <fullName evidence="1">F-box protein At3g26010-like beta-propeller domain-containing protein</fullName>
    </recommendedName>
</protein>
<evidence type="ECO:0000313" key="2">
    <source>
        <dbReference type="EMBL" id="KAF5798475.1"/>
    </source>
</evidence>
<reference evidence="2" key="2">
    <citation type="submission" date="2020-06" db="EMBL/GenBank/DDBJ databases">
        <title>Helianthus annuus Genome sequencing and assembly Release 2.</title>
        <authorList>
            <person name="Gouzy J."/>
            <person name="Langlade N."/>
            <person name="Munos S."/>
        </authorList>
    </citation>
    <scope>NUCLEOTIDE SEQUENCE</scope>
    <source>
        <tissue evidence="2">Leaves</tissue>
    </source>
</reference>
<reference evidence="2" key="1">
    <citation type="journal article" date="2017" name="Nature">
        <title>The sunflower genome provides insights into oil metabolism, flowering and Asterid evolution.</title>
        <authorList>
            <person name="Badouin H."/>
            <person name="Gouzy J."/>
            <person name="Grassa C.J."/>
            <person name="Murat F."/>
            <person name="Staton S.E."/>
            <person name="Cottret L."/>
            <person name="Lelandais-Briere C."/>
            <person name="Owens G.L."/>
            <person name="Carrere S."/>
            <person name="Mayjonade B."/>
            <person name="Legrand L."/>
            <person name="Gill N."/>
            <person name="Kane N.C."/>
            <person name="Bowers J.E."/>
            <person name="Hubner S."/>
            <person name="Bellec A."/>
            <person name="Berard A."/>
            <person name="Berges H."/>
            <person name="Blanchet N."/>
            <person name="Boniface M.C."/>
            <person name="Brunel D."/>
            <person name="Catrice O."/>
            <person name="Chaidir N."/>
            <person name="Claudel C."/>
            <person name="Donnadieu C."/>
            <person name="Faraut T."/>
            <person name="Fievet G."/>
            <person name="Helmstetter N."/>
            <person name="King M."/>
            <person name="Knapp S.J."/>
            <person name="Lai Z."/>
            <person name="Le Paslier M.C."/>
            <person name="Lippi Y."/>
            <person name="Lorenzon L."/>
            <person name="Mandel J.R."/>
            <person name="Marage G."/>
            <person name="Marchand G."/>
            <person name="Marquand E."/>
            <person name="Bret-Mestries E."/>
            <person name="Morien E."/>
            <person name="Nambeesan S."/>
            <person name="Nguyen T."/>
            <person name="Pegot-Espagnet P."/>
            <person name="Pouilly N."/>
            <person name="Raftis F."/>
            <person name="Sallet E."/>
            <person name="Schiex T."/>
            <person name="Thomas J."/>
            <person name="Vandecasteele C."/>
            <person name="Vares D."/>
            <person name="Vear F."/>
            <person name="Vautrin S."/>
            <person name="Crespi M."/>
            <person name="Mangin B."/>
            <person name="Burke J.M."/>
            <person name="Salse J."/>
            <person name="Munos S."/>
            <person name="Vincourt P."/>
            <person name="Rieseberg L.H."/>
            <person name="Langlade N.B."/>
        </authorList>
    </citation>
    <scope>NUCLEOTIDE SEQUENCE</scope>
    <source>
        <tissue evidence="2">Leaves</tissue>
    </source>
</reference>
<dbReference type="InterPro" id="IPR055290">
    <property type="entry name" value="At3g26010-like"/>
</dbReference>
<comment type="caution">
    <text evidence="2">The sequence shown here is derived from an EMBL/GenBank/DDBJ whole genome shotgun (WGS) entry which is preliminary data.</text>
</comment>
<accession>A0A9K3ILA2</accession>
<dbReference type="Proteomes" id="UP000215914">
    <property type="component" value="Unassembled WGS sequence"/>
</dbReference>
<dbReference type="PANTHER" id="PTHR35546">
    <property type="entry name" value="F-BOX PROTEIN INTERACTION DOMAIN PROTEIN-RELATED"/>
    <property type="match status" value="1"/>
</dbReference>
<proteinExistence type="predicted"/>
<dbReference type="InterPro" id="IPR056592">
    <property type="entry name" value="Beta-prop_At3g26010-like"/>
</dbReference>
<sequence>MGLAYHQTDCPHYKLVCIRQLRPGMALFQFQIYSSDTGDWKIRTLTLDTPWSLFRKGVYWNGAIHWAPCFRNHFYFKIEAEQVQRLPLPVDMKSFEFMTMYFGESRGHLHLTLLIDSDETSSHLNVYEMLGDHSGWFVKYQLQLHEICGAFPEMTCSSYDFDVVDVVRGVKEEDTFIVLRISCKLIRYNVHDKSFRQMSDVINYAFRKDPFAHHRYIETLAYF</sequence>
<dbReference type="Gramene" id="mRNA:HanXRQr2_Chr07g0293331">
    <property type="protein sequence ID" value="CDS:HanXRQr2_Chr07g0293331.1"/>
    <property type="gene ID" value="HanXRQr2_Chr07g0293331"/>
</dbReference>
<dbReference type="EMBL" id="MNCJ02000322">
    <property type="protein sequence ID" value="KAF5798475.1"/>
    <property type="molecule type" value="Genomic_DNA"/>
</dbReference>
<dbReference type="Pfam" id="PF24750">
    <property type="entry name" value="b-prop_At3g26010-like"/>
    <property type="match status" value="1"/>
</dbReference>
<keyword evidence="3" id="KW-1185">Reference proteome</keyword>
<feature type="domain" description="F-box protein At3g26010-like beta-propeller" evidence="1">
    <location>
        <begin position="13"/>
        <end position="164"/>
    </location>
</feature>
<evidence type="ECO:0000313" key="3">
    <source>
        <dbReference type="Proteomes" id="UP000215914"/>
    </source>
</evidence>
<dbReference type="AlphaFoldDB" id="A0A9K3ILA2"/>
<name>A0A9K3ILA2_HELAN</name>
<dbReference type="PANTHER" id="PTHR35546:SF115">
    <property type="entry name" value="F-BOX DOMAIN-CONTAINING PROTEIN"/>
    <property type="match status" value="1"/>
</dbReference>
<evidence type="ECO:0000259" key="1">
    <source>
        <dbReference type="Pfam" id="PF24750"/>
    </source>
</evidence>
<organism evidence="2 3">
    <name type="scientific">Helianthus annuus</name>
    <name type="common">Common sunflower</name>
    <dbReference type="NCBI Taxonomy" id="4232"/>
    <lineage>
        <taxon>Eukaryota</taxon>
        <taxon>Viridiplantae</taxon>
        <taxon>Streptophyta</taxon>
        <taxon>Embryophyta</taxon>
        <taxon>Tracheophyta</taxon>
        <taxon>Spermatophyta</taxon>
        <taxon>Magnoliopsida</taxon>
        <taxon>eudicotyledons</taxon>
        <taxon>Gunneridae</taxon>
        <taxon>Pentapetalae</taxon>
        <taxon>asterids</taxon>
        <taxon>campanulids</taxon>
        <taxon>Asterales</taxon>
        <taxon>Asteraceae</taxon>
        <taxon>Asteroideae</taxon>
        <taxon>Heliantheae alliance</taxon>
        <taxon>Heliantheae</taxon>
        <taxon>Helianthus</taxon>
    </lineage>
</organism>
<gene>
    <name evidence="2" type="ORF">HanXRQr2_Chr07g0293331</name>
</gene>